<dbReference type="RefSeq" id="WP_150932884.1">
    <property type="nucleotide sequence ID" value="NZ_VYTZ01000003.1"/>
</dbReference>
<evidence type="ECO:0000313" key="2">
    <source>
        <dbReference type="Proteomes" id="UP000327011"/>
    </source>
</evidence>
<keyword evidence="2" id="KW-1185">Reference proteome</keyword>
<reference evidence="1 2" key="1">
    <citation type="submission" date="2019-09" db="EMBL/GenBank/DDBJ databases">
        <title>Screening of Novel Bioactive Compounds from Soil-Associated.</title>
        <authorList>
            <person name="Gong X."/>
        </authorList>
    </citation>
    <scope>NUCLEOTIDE SEQUENCE [LARGE SCALE GENOMIC DNA]</scope>
    <source>
        <strain evidence="1 2">Gxj-6</strain>
    </source>
</reference>
<gene>
    <name evidence="1" type="ORF">F5972_08570</name>
</gene>
<name>A0A5J5K517_9ACTN</name>
<dbReference type="EMBL" id="VYTZ01000003">
    <property type="protein sequence ID" value="KAA9379695.1"/>
    <property type="molecule type" value="Genomic_DNA"/>
</dbReference>
<dbReference type="Proteomes" id="UP000327011">
    <property type="component" value="Unassembled WGS sequence"/>
</dbReference>
<proteinExistence type="predicted"/>
<evidence type="ECO:0000313" key="1">
    <source>
        <dbReference type="EMBL" id="KAA9379695.1"/>
    </source>
</evidence>
<protein>
    <submittedName>
        <fullName evidence="1">Uncharacterized protein</fullName>
    </submittedName>
</protein>
<comment type="caution">
    <text evidence="1">The sequence shown here is derived from an EMBL/GenBank/DDBJ whole genome shotgun (WGS) entry which is preliminary data.</text>
</comment>
<accession>A0A5J5K517</accession>
<dbReference type="AlphaFoldDB" id="A0A5J5K517"/>
<organism evidence="1 2">
    <name type="scientific">Microbispora cellulosiformans</name>
    <dbReference type="NCBI Taxonomy" id="2614688"/>
    <lineage>
        <taxon>Bacteria</taxon>
        <taxon>Bacillati</taxon>
        <taxon>Actinomycetota</taxon>
        <taxon>Actinomycetes</taxon>
        <taxon>Streptosporangiales</taxon>
        <taxon>Streptosporangiaceae</taxon>
        <taxon>Microbispora</taxon>
    </lineage>
</organism>
<sequence>MTAHFLVTCPDHRLYAAGCDDDAWYRVDTAAAAMALHEARFPGTTARKTARVVIGCEIGGCRTHISLTAASVAEARALLSEHNEGWYQARRSGGRLVDGCQWHLGSCCVHHAALYPDSPTLDPTAVLPAVGQPAPGPEPVQLDLFAPRAA</sequence>